<dbReference type="AlphaFoldDB" id="A0A0R0D680"/>
<proteinExistence type="predicted"/>
<reference evidence="3 4" key="1">
    <citation type="submission" date="2015-05" db="EMBL/GenBank/DDBJ databases">
        <title>Genome sequencing and analysis of members of genus Stenotrophomonas.</title>
        <authorList>
            <person name="Patil P.P."/>
            <person name="Midha S."/>
            <person name="Patil P.B."/>
        </authorList>
    </citation>
    <scope>NUCLEOTIDE SEQUENCE [LARGE SCALE GENOMIC DNA]</scope>
    <source>
        <strain evidence="3 4">DSM 21508</strain>
    </source>
</reference>
<dbReference type="Pfam" id="PF03572">
    <property type="entry name" value="Peptidase_S41"/>
    <property type="match status" value="1"/>
</dbReference>
<sequence length="345" mass="36033">MAGRCAWVVAMMLVPALAQAVDVPSAESLAKMLDLMEQRALYREAVDWTLVRADIAGAHGDPARVRAVLDAAIQRSSKGHGRWVAAGSVQLPAQLNAVPGAGAAAGRGGLPATLDRRLGWVAVDRFSPTLASTPAEQARQSVQRAVALQQRLRDADSSPRCGWIVDLRNNSGGNMWPMLLGVEPLLRIPGDGIQVLGMLRGAGPNVPWESHDGTLMAKGRPMLGFGQPGYRLREPGGPVAVLLGERTASSGEATALAFRGRPDTRSFGAPTAGFATSNSSIRLPDGTLFLLTDTLMADRNGVGDGGPIVPDQVTEGEAATLAAAHRWLLSQPGCVAQAKAAPRAG</sequence>
<feature type="domain" description="Tail specific protease" evidence="2">
    <location>
        <begin position="145"/>
        <end position="302"/>
    </location>
</feature>
<feature type="chain" id="PRO_5006395215" description="Tail specific protease domain-containing protein" evidence="1">
    <location>
        <begin position="21"/>
        <end position="345"/>
    </location>
</feature>
<dbReference type="RefSeq" id="WP_057508444.1">
    <property type="nucleotide sequence ID" value="NZ_LDJK01000040.1"/>
</dbReference>
<dbReference type="Proteomes" id="UP000051386">
    <property type="component" value="Unassembled WGS sequence"/>
</dbReference>
<dbReference type="PATRIC" id="fig|517011.3.peg.1666"/>
<keyword evidence="4" id="KW-1185">Reference proteome</keyword>
<dbReference type="GO" id="GO:0006508">
    <property type="term" value="P:proteolysis"/>
    <property type="evidence" value="ECO:0007669"/>
    <property type="project" value="InterPro"/>
</dbReference>
<organism evidence="3 4">
    <name type="scientific">Stenotrophomonas chelatiphaga</name>
    <dbReference type="NCBI Taxonomy" id="517011"/>
    <lineage>
        <taxon>Bacteria</taxon>
        <taxon>Pseudomonadati</taxon>
        <taxon>Pseudomonadota</taxon>
        <taxon>Gammaproteobacteria</taxon>
        <taxon>Lysobacterales</taxon>
        <taxon>Lysobacteraceae</taxon>
        <taxon>Stenotrophomonas</taxon>
    </lineage>
</organism>
<protein>
    <recommendedName>
        <fullName evidence="2">Tail specific protease domain-containing protein</fullName>
    </recommendedName>
</protein>
<evidence type="ECO:0000256" key="1">
    <source>
        <dbReference type="SAM" id="SignalP"/>
    </source>
</evidence>
<evidence type="ECO:0000259" key="2">
    <source>
        <dbReference type="Pfam" id="PF03572"/>
    </source>
</evidence>
<comment type="caution">
    <text evidence="3">The sequence shown here is derived from an EMBL/GenBank/DDBJ whole genome shotgun (WGS) entry which is preliminary data.</text>
</comment>
<feature type="signal peptide" evidence="1">
    <location>
        <begin position="1"/>
        <end position="20"/>
    </location>
</feature>
<evidence type="ECO:0000313" key="4">
    <source>
        <dbReference type="Proteomes" id="UP000051386"/>
    </source>
</evidence>
<name>A0A0R0D680_9GAMM</name>
<dbReference type="GO" id="GO:0008236">
    <property type="term" value="F:serine-type peptidase activity"/>
    <property type="evidence" value="ECO:0007669"/>
    <property type="project" value="InterPro"/>
</dbReference>
<dbReference type="EMBL" id="LDJK01000040">
    <property type="protein sequence ID" value="KRG73694.1"/>
    <property type="molecule type" value="Genomic_DNA"/>
</dbReference>
<dbReference type="SUPFAM" id="SSF52096">
    <property type="entry name" value="ClpP/crotonase"/>
    <property type="match status" value="1"/>
</dbReference>
<gene>
    <name evidence="3" type="ORF">ABB28_09780</name>
</gene>
<accession>A0A0R0D680</accession>
<dbReference type="InterPro" id="IPR005151">
    <property type="entry name" value="Tail-specific_protease"/>
</dbReference>
<keyword evidence="1" id="KW-0732">Signal</keyword>
<dbReference type="Gene3D" id="3.90.226.10">
    <property type="entry name" value="2-enoyl-CoA Hydratase, Chain A, domain 1"/>
    <property type="match status" value="1"/>
</dbReference>
<dbReference type="InterPro" id="IPR029045">
    <property type="entry name" value="ClpP/crotonase-like_dom_sf"/>
</dbReference>
<evidence type="ECO:0000313" key="3">
    <source>
        <dbReference type="EMBL" id="KRG73694.1"/>
    </source>
</evidence>